<dbReference type="Proteomes" id="UP000019116">
    <property type="component" value="Chromosome 2D"/>
</dbReference>
<keyword evidence="2" id="KW-0472">Membrane</keyword>
<proteinExistence type="predicted"/>
<dbReference type="Pfam" id="PF13968">
    <property type="entry name" value="DUF4220"/>
    <property type="match status" value="2"/>
</dbReference>
<dbReference type="OMA" id="HVMENEL"/>
<dbReference type="PaxDb" id="4565-Traes_2BL_EBC974B22.1"/>
<evidence type="ECO:0000313" key="4">
    <source>
        <dbReference type="EnsemblPlants" id="TraesCS2D02G592700.1"/>
    </source>
</evidence>
<feature type="transmembrane region" description="Helical" evidence="2">
    <location>
        <begin position="22"/>
        <end position="41"/>
    </location>
</feature>
<protein>
    <recommendedName>
        <fullName evidence="3">DUF4220 domain-containing protein</fullName>
    </recommendedName>
</protein>
<name>A0A3B6DP73_WHEAT</name>
<keyword evidence="5" id="KW-1185">Reference proteome</keyword>
<keyword evidence="2" id="KW-0812">Transmembrane</keyword>
<dbReference type="InterPro" id="IPR007658">
    <property type="entry name" value="DUF594"/>
</dbReference>
<feature type="domain" description="DUF4220" evidence="3">
    <location>
        <begin position="56"/>
        <end position="174"/>
    </location>
</feature>
<feature type="compositionally biased region" description="Basic residues" evidence="1">
    <location>
        <begin position="535"/>
        <end position="551"/>
    </location>
</feature>
<dbReference type="Gramene" id="TraesCS2D02G592700.1">
    <property type="protein sequence ID" value="TraesCS2D02G592700.1"/>
    <property type="gene ID" value="TraesCS2D02G592700"/>
</dbReference>
<organism evidence="4">
    <name type="scientific">Triticum aestivum</name>
    <name type="common">Wheat</name>
    <dbReference type="NCBI Taxonomy" id="4565"/>
    <lineage>
        <taxon>Eukaryota</taxon>
        <taxon>Viridiplantae</taxon>
        <taxon>Streptophyta</taxon>
        <taxon>Embryophyta</taxon>
        <taxon>Tracheophyta</taxon>
        <taxon>Spermatophyta</taxon>
        <taxon>Magnoliopsida</taxon>
        <taxon>Liliopsida</taxon>
        <taxon>Poales</taxon>
        <taxon>Poaceae</taxon>
        <taxon>BOP clade</taxon>
        <taxon>Pooideae</taxon>
        <taxon>Triticodae</taxon>
        <taxon>Triticeae</taxon>
        <taxon>Triticinae</taxon>
        <taxon>Triticum</taxon>
    </lineage>
</organism>
<dbReference type="Pfam" id="PF04578">
    <property type="entry name" value="DUF594"/>
    <property type="match status" value="1"/>
</dbReference>
<evidence type="ECO:0000256" key="2">
    <source>
        <dbReference type="SAM" id="Phobius"/>
    </source>
</evidence>
<feature type="transmembrane region" description="Helical" evidence="2">
    <location>
        <begin position="89"/>
        <end position="108"/>
    </location>
</feature>
<sequence length="598" mass="68650">MDTQIQQRGNSRAVQWWDEQQLRALVLGSLAVQYFLCFSAARRKSRIPPWYRFFIWLSYLGSDALPIYALATLFNRQKRLQYHTGNLQVLWAPVLLMHLGGQLGITAYNIEDNELWKRHFLTALSQVTVAVYVFCKSWPSSADRTLLASAFSPFVAGVLKCFHKPLALMHASFGCLDRLKIVCPYNDEELHSALKGILSNFFDILYTREPKSTTGGEFANDVFARRILYYMVLQIVAIVTFHKSHIEAQSHTDVGVTFVLLYGTLLLEIVSLFGLLTSFMKWYDMVAEHNLIGLFIHKRRQSELMNDSSKDITWLVRQHIQDGWEEYITDAQSYMEFNDVRGQWTVERKGCHKMLGWSLERPLDESVLLWHLATDFCFYCTHTSPDHAERTNQCRQISNYMVHLLSESPEMLFPGSIKHLCRVAYAQLYDILKGHVMENELAQKVVDIVESPQVLQGCFVRDARLIAKRLIRLGDDNKMWEVIQGVWIEMLCFSADRCRGYLHAKSIGTGGEYLSNIWLLLHCTGMETFQHRLQRTQKLRLSKKKPRRHRGSREDDAAPSSSQGMNLPTKDGNVAGPPASPSEGTSPDELNEIVVSLR</sequence>
<dbReference type="AlphaFoldDB" id="A0A3B6DP73"/>
<feature type="region of interest" description="Disordered" evidence="1">
    <location>
        <begin position="535"/>
        <end position="598"/>
    </location>
</feature>
<reference evidence="4" key="2">
    <citation type="submission" date="2018-10" db="UniProtKB">
        <authorList>
            <consortium name="EnsemblPlants"/>
        </authorList>
    </citation>
    <scope>IDENTIFICATION</scope>
</reference>
<feature type="domain" description="DUF4220" evidence="3">
    <location>
        <begin position="198"/>
        <end position="326"/>
    </location>
</feature>
<feature type="transmembrane region" description="Helical" evidence="2">
    <location>
        <begin position="53"/>
        <end position="74"/>
    </location>
</feature>
<dbReference type="InterPro" id="IPR025315">
    <property type="entry name" value="DUF4220"/>
</dbReference>
<feature type="transmembrane region" description="Helical" evidence="2">
    <location>
        <begin position="227"/>
        <end position="244"/>
    </location>
</feature>
<accession>A0A3B6DP73</accession>
<keyword evidence="2" id="KW-1133">Transmembrane helix</keyword>
<evidence type="ECO:0000313" key="5">
    <source>
        <dbReference type="Proteomes" id="UP000019116"/>
    </source>
</evidence>
<evidence type="ECO:0000259" key="3">
    <source>
        <dbReference type="Pfam" id="PF13968"/>
    </source>
</evidence>
<dbReference type="OrthoDB" id="664790at2759"/>
<evidence type="ECO:0000256" key="1">
    <source>
        <dbReference type="SAM" id="MobiDB-lite"/>
    </source>
</evidence>
<reference evidence="4" key="1">
    <citation type="submission" date="2018-08" db="EMBL/GenBank/DDBJ databases">
        <authorList>
            <person name="Rossello M."/>
        </authorList>
    </citation>
    <scope>NUCLEOTIDE SEQUENCE [LARGE SCALE GENOMIC DNA]</scope>
    <source>
        <strain evidence="4">cv. Chinese Spring</strain>
    </source>
</reference>
<dbReference type="PANTHER" id="PTHR31325">
    <property type="entry name" value="OS01G0798800 PROTEIN-RELATED"/>
    <property type="match status" value="1"/>
</dbReference>
<dbReference type="Gramene" id="TraesCS2D03G1281500.1">
    <property type="protein sequence ID" value="TraesCS2D03G1281500.1.CDS"/>
    <property type="gene ID" value="TraesCS2D03G1281500"/>
</dbReference>
<dbReference type="EnsemblPlants" id="TraesCS2D02G592700.1">
    <property type="protein sequence ID" value="TraesCS2D02G592700.1"/>
    <property type="gene ID" value="TraesCS2D02G592700"/>
</dbReference>
<feature type="transmembrane region" description="Helical" evidence="2">
    <location>
        <begin position="256"/>
        <end position="276"/>
    </location>
</feature>
<dbReference type="STRING" id="4565.A0A3B6DP73"/>